<evidence type="ECO:0000313" key="2">
    <source>
        <dbReference type="EMBL" id="SVC61009.1"/>
    </source>
</evidence>
<organism evidence="2">
    <name type="scientific">marine metagenome</name>
    <dbReference type="NCBI Taxonomy" id="408172"/>
    <lineage>
        <taxon>unclassified sequences</taxon>
        <taxon>metagenomes</taxon>
        <taxon>ecological metagenomes</taxon>
    </lineage>
</organism>
<sequence length="160" mass="18052">MKYLTLIIGLLFFSVLSADGHLKSEQDVLASLEKYFEARNNEDYETVVAMESRSGTYGTNSDGSFHKPKQISSVEQWKRFNQGGVTNVFYPEATQISEDVVFVRFYAEGMVSAGGKASDYRTRVTMNWVKENGKWVMKSQHYSAANYGGVHKTQASDFDN</sequence>
<dbReference type="AlphaFoldDB" id="A0A382NII1"/>
<accession>A0A382NII1</accession>
<dbReference type="SUPFAM" id="SSF54427">
    <property type="entry name" value="NTF2-like"/>
    <property type="match status" value="1"/>
</dbReference>
<proteinExistence type="predicted"/>
<evidence type="ECO:0000259" key="1">
    <source>
        <dbReference type="Pfam" id="PF14534"/>
    </source>
</evidence>
<gene>
    <name evidence="2" type="ORF">METZ01_LOCUS313863</name>
</gene>
<dbReference type="Gene3D" id="3.10.450.50">
    <property type="match status" value="1"/>
</dbReference>
<reference evidence="2" key="1">
    <citation type="submission" date="2018-05" db="EMBL/GenBank/DDBJ databases">
        <authorList>
            <person name="Lanie J.A."/>
            <person name="Ng W.-L."/>
            <person name="Kazmierczak K.M."/>
            <person name="Andrzejewski T.M."/>
            <person name="Davidsen T.M."/>
            <person name="Wayne K.J."/>
            <person name="Tettelin H."/>
            <person name="Glass J.I."/>
            <person name="Rusch D."/>
            <person name="Podicherti R."/>
            <person name="Tsui H.-C.T."/>
            <person name="Winkler M.E."/>
        </authorList>
    </citation>
    <scope>NUCLEOTIDE SEQUENCE</scope>
</reference>
<dbReference type="EMBL" id="UINC01100728">
    <property type="protein sequence ID" value="SVC61009.1"/>
    <property type="molecule type" value="Genomic_DNA"/>
</dbReference>
<name>A0A382NII1_9ZZZZ</name>
<protein>
    <recommendedName>
        <fullName evidence="1">DUF4440 domain-containing protein</fullName>
    </recommendedName>
</protein>
<dbReference type="InterPro" id="IPR027843">
    <property type="entry name" value="DUF4440"/>
</dbReference>
<feature type="domain" description="DUF4440" evidence="1">
    <location>
        <begin position="29"/>
        <end position="137"/>
    </location>
</feature>
<dbReference type="Pfam" id="PF14534">
    <property type="entry name" value="DUF4440"/>
    <property type="match status" value="1"/>
</dbReference>
<dbReference type="InterPro" id="IPR032710">
    <property type="entry name" value="NTF2-like_dom_sf"/>
</dbReference>